<dbReference type="OrthoDB" id="7361233at2"/>
<evidence type="ECO:0000256" key="1">
    <source>
        <dbReference type="SAM" id="MobiDB-lite"/>
    </source>
</evidence>
<dbReference type="EMBL" id="LABX01000106">
    <property type="protein sequence ID" value="KMO34313.1"/>
    <property type="molecule type" value="Genomic_DNA"/>
</dbReference>
<feature type="region of interest" description="Disordered" evidence="1">
    <location>
        <begin position="69"/>
        <end position="90"/>
    </location>
</feature>
<evidence type="ECO:0000313" key="2">
    <source>
        <dbReference type="EMBL" id="KMO34313.1"/>
    </source>
</evidence>
<dbReference type="Proteomes" id="UP000035929">
    <property type="component" value="Unassembled WGS sequence"/>
</dbReference>
<organism evidence="2 3">
    <name type="scientific">Methylobacterium aquaticum</name>
    <dbReference type="NCBI Taxonomy" id="270351"/>
    <lineage>
        <taxon>Bacteria</taxon>
        <taxon>Pseudomonadati</taxon>
        <taxon>Pseudomonadota</taxon>
        <taxon>Alphaproteobacteria</taxon>
        <taxon>Hyphomicrobiales</taxon>
        <taxon>Methylobacteriaceae</taxon>
        <taxon>Methylobacterium</taxon>
    </lineage>
</organism>
<gene>
    <name evidence="2" type="ORF">VP06_14700</name>
</gene>
<evidence type="ECO:0000313" key="3">
    <source>
        <dbReference type="Proteomes" id="UP000035929"/>
    </source>
</evidence>
<proteinExistence type="predicted"/>
<accession>A0A0J6SLL4</accession>
<name>A0A0J6SLL4_9HYPH</name>
<dbReference type="RefSeq" id="WP_048464507.1">
    <property type="nucleotide sequence ID" value="NZ_LABX01000106.1"/>
</dbReference>
<reference evidence="2 3" key="1">
    <citation type="submission" date="2015-03" db="EMBL/GenBank/DDBJ databases">
        <title>Genome sequencing of Methylobacterium aquaticum DSM16371 type strain.</title>
        <authorList>
            <person name="Chaudhry V."/>
            <person name="Patil P.B."/>
        </authorList>
    </citation>
    <scope>NUCLEOTIDE SEQUENCE [LARGE SCALE GENOMIC DNA]</scope>
    <source>
        <strain evidence="2 3">DSM 16371</strain>
    </source>
</reference>
<comment type="caution">
    <text evidence="2">The sequence shown here is derived from an EMBL/GenBank/DDBJ whole genome shotgun (WGS) entry which is preliminary data.</text>
</comment>
<dbReference type="AlphaFoldDB" id="A0A0J6SLL4"/>
<dbReference type="PATRIC" id="fig|270351.6.peg.344"/>
<sequence>MTILMSADNPGGAKLEEHLQELIGEIEAKCARLAGDQRPEALDVLRNNRDITARLKECLALQTHSLQRLGALGPDPGPTGTPRVGAGSKP</sequence>
<protein>
    <submittedName>
        <fullName evidence="2">Uncharacterized protein</fullName>
    </submittedName>
</protein>